<comment type="caution">
    <text evidence="3">The sequence shown here is derived from an EMBL/GenBank/DDBJ whole genome shotgun (WGS) entry which is preliminary data.</text>
</comment>
<dbReference type="AlphaFoldDB" id="A0AAV9USQ8"/>
<dbReference type="PANTHER" id="PTHR36182:SF1">
    <property type="entry name" value="PROTEIN, PUTATIVE (AFU_ORTHOLOGUE AFUA_6G10930)-RELATED"/>
    <property type="match status" value="1"/>
</dbReference>
<sequence>MQKILALSAALTALQTVSAHASIKQPKPILFDEMRNNYNAPLKPDFSNYPCKGYHTQPFNAVEEWTAGQEATFTVDMSNIAAHGGGSCQASLSHDGGKTFQVIHSFIGDCPRAANGNTAGQDQVFKFKIPEDEPAGEAIFSWTWFAAIANREMYQDCAFVTIKGSNKAKRALTYRPNMFVGFLAPDACAIGEGTNLDFPDAGQYVTDGSANSDAQYKGKKKPSGSDCGNEASGGGETIQKVLPPNTGLGGSGSGGGGAVAGPKPAPANPPKVAKPAPAPTVAPAQPPASSGGPTIVYVTEVITNAIVDIVTVTETSYMAPAPTAQTHMRRDASGACQFQATMKIGNACSVPSVKSSTWQACVWRDFCSCLDDNLSPTDILNFSQVKGHCDCVTKGMGCPSASRSRNRKRHSHIARADMIMPPSEIQVAQIFKV</sequence>
<feature type="compositionally biased region" description="Pro residues" evidence="1">
    <location>
        <begin position="276"/>
        <end position="286"/>
    </location>
</feature>
<keyword evidence="2" id="KW-0732">Signal</keyword>
<evidence type="ECO:0000313" key="4">
    <source>
        <dbReference type="Proteomes" id="UP001375240"/>
    </source>
</evidence>
<dbReference type="EMBL" id="JAVHNQ010000005">
    <property type="protein sequence ID" value="KAK6346495.1"/>
    <property type="molecule type" value="Genomic_DNA"/>
</dbReference>
<organism evidence="3 4">
    <name type="scientific">Orbilia brochopaga</name>
    <dbReference type="NCBI Taxonomy" id="3140254"/>
    <lineage>
        <taxon>Eukaryota</taxon>
        <taxon>Fungi</taxon>
        <taxon>Dikarya</taxon>
        <taxon>Ascomycota</taxon>
        <taxon>Pezizomycotina</taxon>
        <taxon>Orbiliomycetes</taxon>
        <taxon>Orbiliales</taxon>
        <taxon>Orbiliaceae</taxon>
        <taxon>Orbilia</taxon>
    </lineage>
</organism>
<evidence type="ECO:0000313" key="3">
    <source>
        <dbReference type="EMBL" id="KAK6346495.1"/>
    </source>
</evidence>
<feature type="compositionally biased region" description="Gly residues" evidence="1">
    <location>
        <begin position="247"/>
        <end position="259"/>
    </location>
</feature>
<reference evidence="3 4" key="1">
    <citation type="submission" date="2019-10" db="EMBL/GenBank/DDBJ databases">
        <authorList>
            <person name="Palmer J.M."/>
        </authorList>
    </citation>
    <scope>NUCLEOTIDE SEQUENCE [LARGE SCALE GENOMIC DNA]</scope>
    <source>
        <strain evidence="3 4">TWF696</strain>
    </source>
</reference>
<name>A0AAV9USQ8_9PEZI</name>
<evidence type="ECO:0000256" key="1">
    <source>
        <dbReference type="SAM" id="MobiDB-lite"/>
    </source>
</evidence>
<evidence type="ECO:0000256" key="2">
    <source>
        <dbReference type="SAM" id="SignalP"/>
    </source>
</evidence>
<evidence type="ECO:0008006" key="5">
    <source>
        <dbReference type="Google" id="ProtNLM"/>
    </source>
</evidence>
<feature type="signal peptide" evidence="2">
    <location>
        <begin position="1"/>
        <end position="19"/>
    </location>
</feature>
<feature type="region of interest" description="Disordered" evidence="1">
    <location>
        <begin position="209"/>
        <end position="290"/>
    </location>
</feature>
<dbReference type="Gene3D" id="2.70.50.70">
    <property type="match status" value="1"/>
</dbReference>
<accession>A0AAV9USQ8</accession>
<proteinExistence type="predicted"/>
<feature type="chain" id="PRO_5043328757" description="Lytic polysaccharide monooxygenase" evidence="2">
    <location>
        <begin position="20"/>
        <end position="433"/>
    </location>
</feature>
<keyword evidence="4" id="KW-1185">Reference proteome</keyword>
<dbReference type="PANTHER" id="PTHR36182">
    <property type="entry name" value="PROTEIN, PUTATIVE (AFU_ORTHOLOGUE AFUA_6G10930)-RELATED"/>
    <property type="match status" value="1"/>
</dbReference>
<gene>
    <name evidence="3" type="ORF">TWF696_006621</name>
</gene>
<dbReference type="Proteomes" id="UP001375240">
    <property type="component" value="Unassembled WGS sequence"/>
</dbReference>
<protein>
    <recommendedName>
        <fullName evidence="5">Lytic polysaccharide monooxygenase</fullName>
    </recommendedName>
</protein>